<dbReference type="GO" id="GO:0005524">
    <property type="term" value="F:ATP binding"/>
    <property type="evidence" value="ECO:0007669"/>
    <property type="project" value="UniProtKB-KW"/>
</dbReference>
<evidence type="ECO:0000256" key="10">
    <source>
        <dbReference type="RuleBase" id="RU003748"/>
    </source>
</evidence>
<dbReference type="InterPro" id="IPR004364">
    <property type="entry name" value="Aa-tRNA-synt_II"/>
</dbReference>
<reference evidence="13 14" key="3">
    <citation type="journal article" date="2015" name="Genome Announc.">
        <title>Draft Genome Sequence of the Archiascomycetous Yeast Saitoella complicata.</title>
        <authorList>
            <person name="Yamauchi K."/>
            <person name="Kondo S."/>
            <person name="Hamamoto M."/>
            <person name="Takahashi Y."/>
            <person name="Ogura Y."/>
            <person name="Hayashi T."/>
            <person name="Nishida H."/>
        </authorList>
    </citation>
    <scope>NUCLEOTIDE SEQUENCE [LARGE SCALE GENOMIC DNA]</scope>
    <source>
        <strain evidence="13 14">NRRL Y-17804</strain>
    </source>
</reference>
<feature type="compositionally biased region" description="Basic and acidic residues" evidence="11">
    <location>
        <begin position="79"/>
        <end position="88"/>
    </location>
</feature>
<dbReference type="InterPro" id="IPR045864">
    <property type="entry name" value="aa-tRNA-synth_II/BPL/LPL"/>
</dbReference>
<keyword evidence="3" id="KW-0963">Cytoplasm</keyword>
<dbReference type="Gene3D" id="2.40.50.140">
    <property type="entry name" value="Nucleic acid-binding proteins"/>
    <property type="match status" value="1"/>
</dbReference>
<dbReference type="STRING" id="698492.A0A0E9NCK9"/>
<dbReference type="PANTHER" id="PTHR42918:SF9">
    <property type="entry name" value="LYSINE--TRNA LIGASE"/>
    <property type="match status" value="1"/>
</dbReference>
<dbReference type="GO" id="GO:0000049">
    <property type="term" value="F:tRNA binding"/>
    <property type="evidence" value="ECO:0007669"/>
    <property type="project" value="TreeGrafter"/>
</dbReference>
<evidence type="ECO:0000256" key="4">
    <source>
        <dbReference type="ARBA" id="ARBA00022598"/>
    </source>
</evidence>
<dbReference type="CDD" id="cd00775">
    <property type="entry name" value="LysRS_core"/>
    <property type="match status" value="1"/>
</dbReference>
<dbReference type="CDD" id="cd04322">
    <property type="entry name" value="LysRS_N"/>
    <property type="match status" value="1"/>
</dbReference>
<organism evidence="13 14">
    <name type="scientific">Saitoella complicata (strain BCRC 22490 / CBS 7301 / JCM 7358 / NBRC 10748 / NRRL Y-17804)</name>
    <dbReference type="NCBI Taxonomy" id="698492"/>
    <lineage>
        <taxon>Eukaryota</taxon>
        <taxon>Fungi</taxon>
        <taxon>Dikarya</taxon>
        <taxon>Ascomycota</taxon>
        <taxon>Taphrinomycotina</taxon>
        <taxon>Taphrinomycotina incertae sedis</taxon>
        <taxon>Saitoella</taxon>
    </lineage>
</organism>
<comment type="subcellular location">
    <subcellularLocation>
        <location evidence="1">Cytoplasm</location>
    </subcellularLocation>
</comment>
<dbReference type="EMBL" id="BACD03000009">
    <property type="protein sequence ID" value="GAO47574.1"/>
    <property type="molecule type" value="Genomic_DNA"/>
</dbReference>
<dbReference type="InterPro" id="IPR044136">
    <property type="entry name" value="Lys-tRNA-ligase_II_N"/>
</dbReference>
<dbReference type="NCBIfam" id="NF001756">
    <property type="entry name" value="PRK00484.1"/>
    <property type="match status" value="1"/>
</dbReference>
<comment type="catalytic activity">
    <reaction evidence="9 10">
        <text>tRNA(Lys) + L-lysine + ATP = L-lysyl-tRNA(Lys) + AMP + diphosphate</text>
        <dbReference type="Rhea" id="RHEA:20792"/>
        <dbReference type="Rhea" id="RHEA-COMP:9696"/>
        <dbReference type="Rhea" id="RHEA-COMP:9697"/>
        <dbReference type="ChEBI" id="CHEBI:30616"/>
        <dbReference type="ChEBI" id="CHEBI:32551"/>
        <dbReference type="ChEBI" id="CHEBI:33019"/>
        <dbReference type="ChEBI" id="CHEBI:78442"/>
        <dbReference type="ChEBI" id="CHEBI:78529"/>
        <dbReference type="ChEBI" id="CHEBI:456215"/>
        <dbReference type="EC" id="6.1.1.6"/>
    </reaction>
</comment>
<dbReference type="InterPro" id="IPR012340">
    <property type="entry name" value="NA-bd_OB-fold"/>
</dbReference>
<dbReference type="SUPFAM" id="SSF55681">
    <property type="entry name" value="Class II aaRS and biotin synthetases"/>
    <property type="match status" value="1"/>
</dbReference>
<evidence type="ECO:0000256" key="7">
    <source>
        <dbReference type="ARBA" id="ARBA00022917"/>
    </source>
</evidence>
<dbReference type="Proteomes" id="UP000033140">
    <property type="component" value="Unassembled WGS sequence"/>
</dbReference>
<evidence type="ECO:0000256" key="9">
    <source>
        <dbReference type="ARBA" id="ARBA00048573"/>
    </source>
</evidence>
<dbReference type="InterPro" id="IPR002313">
    <property type="entry name" value="Lys-tRNA-ligase_II"/>
</dbReference>
<reference evidence="13 14" key="1">
    <citation type="journal article" date="2011" name="J. Gen. Appl. Microbiol.">
        <title>Draft genome sequencing of the enigmatic yeast Saitoella complicata.</title>
        <authorList>
            <person name="Nishida H."/>
            <person name="Hamamoto M."/>
            <person name="Sugiyama J."/>
        </authorList>
    </citation>
    <scope>NUCLEOTIDE SEQUENCE [LARGE SCALE GENOMIC DNA]</scope>
    <source>
        <strain evidence="13 14">NRRL Y-17804</strain>
    </source>
</reference>
<keyword evidence="4" id="KW-0436">Ligase</keyword>
<dbReference type="Gene3D" id="3.30.930.10">
    <property type="entry name" value="Bira Bifunctional Protein, Domain 2"/>
    <property type="match status" value="1"/>
</dbReference>
<evidence type="ECO:0000313" key="14">
    <source>
        <dbReference type="Proteomes" id="UP000033140"/>
    </source>
</evidence>
<evidence type="ECO:0000256" key="8">
    <source>
        <dbReference type="ARBA" id="ARBA00023146"/>
    </source>
</evidence>
<protein>
    <recommendedName>
        <fullName evidence="10">Lysine--tRNA ligase</fullName>
        <ecNumber evidence="10">6.1.1.6</ecNumber>
    </recommendedName>
    <alternativeName>
        <fullName evidence="10">Lysyl-tRNA synthetase</fullName>
    </alternativeName>
</protein>
<comment type="similarity">
    <text evidence="2">Belongs to the class-II aminoacyl-tRNA synthetase family.</text>
</comment>
<gene>
    <name evidence="13" type="ORF">G7K_1777-t1</name>
</gene>
<dbReference type="Pfam" id="PF00152">
    <property type="entry name" value="tRNA-synt_2"/>
    <property type="match status" value="1"/>
</dbReference>
<reference evidence="13 14" key="2">
    <citation type="journal article" date="2014" name="J. Gen. Appl. Microbiol.">
        <title>The early diverging ascomycetous budding yeast Saitoella complicata has three histone deacetylases belonging to the Clr6, Hos2, and Rpd3 lineages.</title>
        <authorList>
            <person name="Nishida H."/>
            <person name="Matsumoto T."/>
            <person name="Kondo S."/>
            <person name="Hamamoto M."/>
            <person name="Yoshikawa H."/>
        </authorList>
    </citation>
    <scope>NUCLEOTIDE SEQUENCE [LARGE SCALE GENOMIC DNA]</scope>
    <source>
        <strain evidence="13 14">NRRL Y-17804</strain>
    </source>
</reference>
<comment type="caution">
    <text evidence="13">The sequence shown here is derived from an EMBL/GenBank/DDBJ whole genome shotgun (WGS) entry which is preliminary data.</text>
</comment>
<proteinExistence type="inferred from homology"/>
<feature type="region of interest" description="Disordered" evidence="11">
    <location>
        <begin position="62"/>
        <end position="109"/>
    </location>
</feature>
<keyword evidence="14" id="KW-1185">Reference proteome</keyword>
<dbReference type="GO" id="GO:0004824">
    <property type="term" value="F:lysine-tRNA ligase activity"/>
    <property type="evidence" value="ECO:0007669"/>
    <property type="project" value="UniProtKB-EC"/>
</dbReference>
<name>A0A0E9NCK9_SAICN</name>
<keyword evidence="8" id="KW-0030">Aminoacyl-tRNA synthetase</keyword>
<evidence type="ECO:0000259" key="12">
    <source>
        <dbReference type="PROSITE" id="PS50862"/>
    </source>
</evidence>
<evidence type="ECO:0000256" key="2">
    <source>
        <dbReference type="ARBA" id="ARBA00008226"/>
    </source>
</evidence>
<dbReference type="PANTHER" id="PTHR42918">
    <property type="entry name" value="LYSYL-TRNA SYNTHETASE"/>
    <property type="match status" value="1"/>
</dbReference>
<accession>A0A0E9NCK9</accession>
<dbReference type="InterPro" id="IPR018149">
    <property type="entry name" value="Lys-tRNA-synth_II_C"/>
</dbReference>
<dbReference type="AlphaFoldDB" id="A0A0E9NCK9"/>
<dbReference type="EC" id="6.1.1.6" evidence="10"/>
<evidence type="ECO:0000256" key="1">
    <source>
        <dbReference type="ARBA" id="ARBA00004496"/>
    </source>
</evidence>
<dbReference type="HAMAP" id="MF_00252">
    <property type="entry name" value="Lys_tRNA_synth_class2"/>
    <property type="match status" value="1"/>
</dbReference>
<evidence type="ECO:0000256" key="5">
    <source>
        <dbReference type="ARBA" id="ARBA00022741"/>
    </source>
</evidence>
<dbReference type="PROSITE" id="PS50862">
    <property type="entry name" value="AA_TRNA_LIGASE_II"/>
    <property type="match status" value="1"/>
</dbReference>
<dbReference type="GO" id="GO:0005829">
    <property type="term" value="C:cytosol"/>
    <property type="evidence" value="ECO:0007669"/>
    <property type="project" value="TreeGrafter"/>
</dbReference>
<dbReference type="InterPro" id="IPR034762">
    <property type="entry name" value="Lys-tRNA-ligase_II_bac/euk"/>
</dbReference>
<keyword evidence="6" id="KW-0067">ATP-binding</keyword>
<dbReference type="GO" id="GO:0006430">
    <property type="term" value="P:lysyl-tRNA aminoacylation"/>
    <property type="evidence" value="ECO:0007669"/>
    <property type="project" value="InterPro"/>
</dbReference>
<dbReference type="FunFam" id="2.40.50.140:FF:000050">
    <property type="entry name" value="Lysine--tRNA ligase"/>
    <property type="match status" value="1"/>
</dbReference>
<feature type="domain" description="Aminoacyl-transfer RNA synthetases class-II family profile" evidence="12">
    <location>
        <begin position="285"/>
        <end position="616"/>
    </location>
</feature>
<evidence type="ECO:0000256" key="3">
    <source>
        <dbReference type="ARBA" id="ARBA00022490"/>
    </source>
</evidence>
<dbReference type="NCBIfam" id="TIGR00499">
    <property type="entry name" value="lysS_bact"/>
    <property type="match status" value="1"/>
</dbReference>
<dbReference type="Pfam" id="PF01336">
    <property type="entry name" value="tRNA_anti-codon"/>
    <property type="match status" value="1"/>
</dbReference>
<dbReference type="OMA" id="DFRNEGM"/>
<sequence length="656" mass="73429">MTSRIVGRSCATPGICYSKKTGGCSNDTLHQAFSIFVTKMSAAAVNELADKVQQTYLDDVTGEQVSKSELKKRQKTRQKAAEKAEKAAKAPAAAAPKKKSAEEDEAELTPNQYFEIRSRAVNKLRGNPETNPYPHKFHVGTRLTEFITKYEHLAKGDMLPEEIITVAGRIHNKRESGAKLKFYDLRGEGVKIQILAQAQECAGDYAAMHDHIRRGDIVGVKGYPGRSNPKGREGGELSIFATEIVLLSPSLHMLPTEHYGLKDQETRYRQRYLDLIMNNNTRNKFLMRSKIIKYIRQYFDNKDFVEVETPMMNMIAGGATAKPFITHHNDLDLDLFMRVAPELYLKMLVVGGMERVYEIGRQFRNEGIDLTHNPEFTTIEAYWAYADVNDIMDMTEELVSGMVEALTGGTKVTYHPDGPDGRELTIDFARPWKRCDMIETLEEKLGVKFPPGTELHTKETGEFLLAQCKAHNIECSPPLTNARLLDKLVGEFIEESCINPTFIMNHPQMMSPLAKYHRSRPGLTERFEMFVATKELCNAYTEMNDPVAQRATFAEQANQKDSGDDEAQIIDENFCTSLEYGLPPTGGWGLGVDRLCMFLTDSNNIKEVLLFPAMKPDVSAGAKPDEEKVDAKAVEAEVPLVKGEEKSVDATGGLNA</sequence>
<evidence type="ECO:0000256" key="6">
    <source>
        <dbReference type="ARBA" id="ARBA00022840"/>
    </source>
</evidence>
<dbReference type="InterPro" id="IPR004365">
    <property type="entry name" value="NA-bd_OB_tRNA"/>
</dbReference>
<dbReference type="SUPFAM" id="SSF50249">
    <property type="entry name" value="Nucleic acid-binding proteins"/>
    <property type="match status" value="1"/>
</dbReference>
<evidence type="ECO:0000256" key="11">
    <source>
        <dbReference type="SAM" id="MobiDB-lite"/>
    </source>
</evidence>
<keyword evidence="5" id="KW-0547">Nucleotide-binding</keyword>
<dbReference type="FunFam" id="3.30.930.10:FF:000238">
    <property type="entry name" value="Lysine--tRNA ligase"/>
    <property type="match status" value="1"/>
</dbReference>
<keyword evidence="7" id="KW-0648">Protein biosynthesis</keyword>
<dbReference type="PRINTS" id="PR00982">
    <property type="entry name" value="TRNASYNTHLYS"/>
</dbReference>
<dbReference type="PIRSF" id="PIRSF039101">
    <property type="entry name" value="LysRS2"/>
    <property type="match status" value="1"/>
</dbReference>
<evidence type="ECO:0000313" key="13">
    <source>
        <dbReference type="EMBL" id="GAO47574.1"/>
    </source>
</evidence>
<dbReference type="InterPro" id="IPR006195">
    <property type="entry name" value="aa-tRNA-synth_II"/>
</dbReference>